<sequence>MIAEKYKQMLGQKSVIRELSEYATERAKQIGAENIFDYSLGNPSVPVPQEFTDQLVKLASSDNPMAVHGYSPSLGITSVREKVAASLSRRFGLNYKKEHIFMTSGAAGALAHALRSVVAAGDEVLTFAPFFPEYTPYVHGLDAELKVVPPNTETFQINFDAFEEMLSPKVSAVLINTPNNPSGAVYSTETIKKLASILTQKQEEFGHDIYLISDEPYREIVFNHVDAPYVATYYANTLTCYSFSKSLSLPGERIGYVAVNPNCPDAELIVNMCGQISRGIGHNCPPSIIQLAVAEVIDQTSDLSVYEKNKDILYDGLTKLGFSCVKPGGTFYIFPKALEEDAVAFSKRALKYDLILVPADSFGCPGYFRMAYCIPTEKVERSLAAFEKLAEDYKQ</sequence>
<dbReference type="PANTHER" id="PTHR42691:SF1">
    <property type="entry name" value="ASPARTATE AMINOTRANSFERASE YHDR-RELATED"/>
    <property type="match status" value="1"/>
</dbReference>
<dbReference type="InterPro" id="IPR004838">
    <property type="entry name" value="NHTrfase_class1_PyrdxlP-BS"/>
</dbReference>
<dbReference type="GO" id="GO:0030170">
    <property type="term" value="F:pyridoxal phosphate binding"/>
    <property type="evidence" value="ECO:0007669"/>
    <property type="project" value="InterPro"/>
</dbReference>
<protein>
    <recommendedName>
        <fullName evidence="1">Aminotransferase</fullName>
        <ecNumber evidence="1">2.6.1.-</ecNumber>
    </recommendedName>
</protein>
<comment type="caution">
    <text evidence="3">The sequence shown here is derived from an EMBL/GenBank/DDBJ whole genome shotgun (WGS) entry which is preliminary data.</text>
</comment>
<dbReference type="NCBIfam" id="NF005305">
    <property type="entry name" value="PRK06836.1"/>
    <property type="match status" value="1"/>
</dbReference>
<dbReference type="PROSITE" id="PS00105">
    <property type="entry name" value="AA_TRANSFER_CLASS_1"/>
    <property type="match status" value="1"/>
</dbReference>
<dbReference type="EMBL" id="AFVQ02000035">
    <property type="protein sequence ID" value="KLI03477.1"/>
    <property type="molecule type" value="Genomic_DNA"/>
</dbReference>
<feature type="domain" description="Aminotransferase class I/classII large" evidence="2">
    <location>
        <begin position="61"/>
        <end position="385"/>
    </location>
</feature>
<evidence type="ECO:0000313" key="3">
    <source>
        <dbReference type="EMBL" id="KLI03477.1"/>
    </source>
</evidence>
<name>A0A0U1QRN1_9BACL</name>
<dbReference type="RefSeq" id="WP_010027427.1">
    <property type="nucleotide sequence ID" value="NZ_AFVQ02000035.1"/>
</dbReference>
<dbReference type="Gene3D" id="3.40.640.10">
    <property type="entry name" value="Type I PLP-dependent aspartate aminotransferase-like (Major domain)"/>
    <property type="match status" value="1"/>
</dbReference>
<dbReference type="InterPro" id="IPR015424">
    <property type="entry name" value="PyrdxlP-dep_Trfase"/>
</dbReference>
<dbReference type="STRING" id="1069536.SINU_02590"/>
<dbReference type="CDD" id="cd00609">
    <property type="entry name" value="AAT_like"/>
    <property type="match status" value="1"/>
</dbReference>
<dbReference type="SUPFAM" id="SSF53383">
    <property type="entry name" value="PLP-dependent transferases"/>
    <property type="match status" value="1"/>
</dbReference>
<organism evidence="3 4">
    <name type="scientific">Sporolactobacillus inulinus CASD</name>
    <dbReference type="NCBI Taxonomy" id="1069536"/>
    <lineage>
        <taxon>Bacteria</taxon>
        <taxon>Bacillati</taxon>
        <taxon>Bacillota</taxon>
        <taxon>Bacilli</taxon>
        <taxon>Bacillales</taxon>
        <taxon>Sporolactobacillaceae</taxon>
        <taxon>Sporolactobacillus</taxon>
    </lineage>
</organism>
<dbReference type="Pfam" id="PF00155">
    <property type="entry name" value="Aminotran_1_2"/>
    <property type="match status" value="1"/>
</dbReference>
<dbReference type="GO" id="GO:0008483">
    <property type="term" value="F:transaminase activity"/>
    <property type="evidence" value="ECO:0007669"/>
    <property type="project" value="UniProtKB-KW"/>
</dbReference>
<dbReference type="InterPro" id="IPR004839">
    <property type="entry name" value="Aminotransferase_I/II_large"/>
</dbReference>
<evidence type="ECO:0000256" key="1">
    <source>
        <dbReference type="RuleBase" id="RU000481"/>
    </source>
</evidence>
<dbReference type="AlphaFoldDB" id="A0A0U1QRN1"/>
<dbReference type="EC" id="2.6.1.-" evidence="1"/>
<accession>A0A0U1QRN1</accession>
<reference evidence="3 4" key="1">
    <citation type="journal article" date="2011" name="J. Bacteriol.">
        <title>Draft genome sequence of Sporolactobacillus inulinus strain CASD, an efficient D-lactic acid-producing bacterium with high-concentration lactate tolerance capability.</title>
        <authorList>
            <person name="Yu B."/>
            <person name="Su F."/>
            <person name="Wang L."/>
            <person name="Xu K."/>
            <person name="Zhao B."/>
            <person name="Xu P."/>
        </authorList>
    </citation>
    <scope>NUCLEOTIDE SEQUENCE [LARGE SCALE GENOMIC DNA]</scope>
    <source>
        <strain evidence="3 4">CASD</strain>
    </source>
</reference>
<dbReference type="InterPro" id="IPR015421">
    <property type="entry name" value="PyrdxlP-dep_Trfase_major"/>
</dbReference>
<keyword evidence="1 3" id="KW-0032">Aminotransferase</keyword>
<dbReference type="Proteomes" id="UP000035553">
    <property type="component" value="Unassembled WGS sequence"/>
</dbReference>
<dbReference type="OrthoDB" id="9802328at2"/>
<gene>
    <name evidence="3" type="ORF">SINU_02590</name>
</gene>
<proteinExistence type="inferred from homology"/>
<dbReference type="PANTHER" id="PTHR42691">
    <property type="entry name" value="ASPARTATE AMINOTRANSFERASE YHDR-RELATED"/>
    <property type="match status" value="1"/>
</dbReference>
<keyword evidence="4" id="KW-1185">Reference proteome</keyword>
<comment type="similarity">
    <text evidence="1">Belongs to the class-I pyridoxal-phosphate-dependent aminotransferase family.</text>
</comment>
<dbReference type="Gene3D" id="3.90.1150.10">
    <property type="entry name" value="Aspartate Aminotransferase, domain 1"/>
    <property type="match status" value="2"/>
</dbReference>
<evidence type="ECO:0000259" key="2">
    <source>
        <dbReference type="Pfam" id="PF00155"/>
    </source>
</evidence>
<keyword evidence="1 3" id="KW-0808">Transferase</keyword>
<dbReference type="InterPro" id="IPR015422">
    <property type="entry name" value="PyrdxlP-dep_Trfase_small"/>
</dbReference>
<evidence type="ECO:0000313" key="4">
    <source>
        <dbReference type="Proteomes" id="UP000035553"/>
    </source>
</evidence>
<comment type="cofactor">
    <cofactor evidence="1">
        <name>pyridoxal 5'-phosphate</name>
        <dbReference type="ChEBI" id="CHEBI:597326"/>
    </cofactor>
</comment>